<dbReference type="InterPro" id="IPR025525">
    <property type="entry name" value="hAT-like_transposase_RNase-H"/>
</dbReference>
<dbReference type="PANTHER" id="PTHR46481">
    <property type="entry name" value="ZINC FINGER BED DOMAIN-CONTAINING PROTEIN 4"/>
    <property type="match status" value="1"/>
</dbReference>
<dbReference type="PANTHER" id="PTHR46481:SF7">
    <property type="entry name" value="ZINC FINGER BED DOMAIN-CONTAINING PROTEIN RICESLEEPER 2-LIKE"/>
    <property type="match status" value="1"/>
</dbReference>
<dbReference type="EnsemblPlants" id="MELO3C031531.2.1">
    <property type="protein sequence ID" value="MELO3C031531.2.1"/>
    <property type="gene ID" value="MELO3C031531.2"/>
</dbReference>
<protein>
    <recommendedName>
        <fullName evidence="5">Zinc finger BED domain-containing protein DAYSLEEPER</fullName>
    </recommendedName>
</protein>
<organism evidence="4">
    <name type="scientific">Cucumis melo</name>
    <name type="common">Muskmelon</name>
    <dbReference type="NCBI Taxonomy" id="3656"/>
    <lineage>
        <taxon>Eukaryota</taxon>
        <taxon>Viridiplantae</taxon>
        <taxon>Streptophyta</taxon>
        <taxon>Embryophyta</taxon>
        <taxon>Tracheophyta</taxon>
        <taxon>Spermatophyta</taxon>
        <taxon>Magnoliopsida</taxon>
        <taxon>eudicotyledons</taxon>
        <taxon>Gunneridae</taxon>
        <taxon>Pentapetalae</taxon>
        <taxon>rosids</taxon>
        <taxon>fabids</taxon>
        <taxon>Cucurbitales</taxon>
        <taxon>Cucurbitaceae</taxon>
        <taxon>Benincaseae</taxon>
        <taxon>Cucumis</taxon>
    </lineage>
</organism>
<feature type="domain" description="hAT-like transposase RNase-H fold" evidence="3">
    <location>
        <begin position="468"/>
        <end position="548"/>
    </location>
</feature>
<feature type="domain" description="HAT C-terminal dimerisation" evidence="2">
    <location>
        <begin position="605"/>
        <end position="685"/>
    </location>
</feature>
<dbReference type="SUPFAM" id="SSF53098">
    <property type="entry name" value="Ribonuclease H-like"/>
    <property type="match status" value="1"/>
</dbReference>
<dbReference type="InterPro" id="IPR012337">
    <property type="entry name" value="RNaseH-like_sf"/>
</dbReference>
<dbReference type="Pfam" id="PF05699">
    <property type="entry name" value="Dimer_Tnp_hAT"/>
    <property type="match status" value="1"/>
</dbReference>
<dbReference type="GO" id="GO:0003677">
    <property type="term" value="F:DNA binding"/>
    <property type="evidence" value="ECO:0007669"/>
    <property type="project" value="UniProtKB-KW"/>
</dbReference>
<dbReference type="Gramene" id="MELO3C031531.2.1">
    <property type="protein sequence ID" value="MELO3C031531.2.1"/>
    <property type="gene ID" value="MELO3C031531.2"/>
</dbReference>
<name>A0A9I9EBQ3_CUCME</name>
<accession>A0A9I9EBQ3</accession>
<dbReference type="SMART" id="SM00614">
    <property type="entry name" value="ZnF_BED"/>
    <property type="match status" value="1"/>
</dbReference>
<dbReference type="GO" id="GO:0046983">
    <property type="term" value="F:protein dimerization activity"/>
    <property type="evidence" value="ECO:0007669"/>
    <property type="project" value="InterPro"/>
</dbReference>
<sequence>MGFCFFGCLLGGPFIETGTVSGKAKNQMEWSVNNAFKTSKDLEPKSVMDVALIPHIDPIDIDLGSSDKGSPNTSAKPRKKTMTSVYLKYFETAADGKSRRCKFCGQSYSIATATVILQGEIDTEIFIGTGNLGRHLSNRHPGYDKSGDIVSNPARQPTSIIKKSQPQGKPQQIDYDHLNWLIVKWLILSSLPPSTLEEKWLANSYKFLNPSIQLWSTEKYKAVFGEVFRSMQEDVKASLEHVSSKISVTLDFWNSYDQISFMSVTCQWIDESWSFQKVLLDITHIPYPCGGLEIFHSIVKVLKMYNIESRILSCTHDNSQDAVHACHALKEHLDGQKVGPFCYIPCAARTLNLIIDDGLRPTKSIIAKVREFVLELNACLDISEDFVQFTTVYQEGNWKFPLDASVRWSGNYQMLDIVRKAGKSMEAVIRKYEETLGSKMLLNSAEKNVVNIVHQYLEPFYKTTNNICTNKVATVGLVLFFMDHISETVAACRDSRHNPDWLKSAAEDMAKKAKNYSNQVCNIFTYMTAILDPRIKGELIPENLNSGNHLEEARSHFMRYYSSNHFPSVTSGYSAQEIEDGGSVSFAEEIARKKRRASMSNATDELTQYLSEPPAPIPTDVLEWWKVNNTRYPRLSVMARDFLAVQATSLAPEELFCGRGDDIDKQRYCMPHDSTPALLCIKSWIQSGFKLKYKSSEIDYERLMELSATSTVDSSTAGSDKKSK</sequence>
<dbReference type="Pfam" id="PF14372">
    <property type="entry name" value="hAT-like_RNase-H"/>
    <property type="match status" value="1"/>
</dbReference>
<keyword evidence="1" id="KW-0238">DNA-binding</keyword>
<reference evidence="4" key="1">
    <citation type="submission" date="2023-03" db="UniProtKB">
        <authorList>
            <consortium name="EnsemblPlants"/>
        </authorList>
    </citation>
    <scope>IDENTIFICATION</scope>
</reference>
<evidence type="ECO:0000256" key="1">
    <source>
        <dbReference type="ARBA" id="ARBA00023125"/>
    </source>
</evidence>
<evidence type="ECO:0000259" key="2">
    <source>
        <dbReference type="Pfam" id="PF05699"/>
    </source>
</evidence>
<evidence type="ECO:0008006" key="5">
    <source>
        <dbReference type="Google" id="ProtNLM"/>
    </source>
</evidence>
<dbReference type="InterPro" id="IPR008906">
    <property type="entry name" value="HATC_C_dom"/>
</dbReference>
<evidence type="ECO:0000313" key="4">
    <source>
        <dbReference type="EnsemblPlants" id="MELO3C031531.2.1"/>
    </source>
</evidence>
<evidence type="ECO:0000259" key="3">
    <source>
        <dbReference type="Pfam" id="PF14372"/>
    </source>
</evidence>
<dbReference type="AlphaFoldDB" id="A0A9I9EBQ3"/>
<dbReference type="InterPro" id="IPR052035">
    <property type="entry name" value="ZnF_BED_domain_contain"/>
</dbReference>
<proteinExistence type="predicted"/>